<name>A0A1D7UWR7_9LEPT</name>
<dbReference type="OrthoDB" id="322784at2"/>
<dbReference type="EMBL" id="CP015217">
    <property type="protein sequence ID" value="AOP34018.1"/>
    <property type="molecule type" value="Genomic_DNA"/>
</dbReference>
<dbReference type="RefSeq" id="WP_069607249.1">
    <property type="nucleotide sequence ID" value="NZ_CP015217.1"/>
</dbReference>
<keyword evidence="2" id="KW-1185">Reference proteome</keyword>
<accession>A0A1D7UWR7</accession>
<evidence type="ECO:0000313" key="1">
    <source>
        <dbReference type="EMBL" id="AOP34018.1"/>
    </source>
</evidence>
<protein>
    <submittedName>
        <fullName evidence="1">Uncharacterized protein</fullName>
    </submittedName>
</protein>
<gene>
    <name evidence="1" type="ORF">A0128_09300</name>
</gene>
<sequence>MFRLALIKFQLWIDRIWNVNILPFFQSKSVLAEHRLQPILNQEFKREQIVDQKELGNLLYQTQLLRENGIPSQFETEVEIKSSSFAGGKQKIEITEKLKASASNRAKFLSWKLLRNGLHFLHRKPWKKNISEKESDSTLDATSPDLLSAASPNPYRLYLHSLILWEEFFPWEEWKEKLPVSWIPFGTRKKIKIRFVAARAASFSKQEFYEESYSPELAFCDLYAQGYLRETPDKNVDLENPESYYLGTLIPTKLERKNLPLWLKERNLLPDPFQWKSSSKEQVFKLFQKEIRFRIQLEELEPLASDFIQAGGKQYSLQGQHLHGRFFQRAIFAYHPMQLANRVLRHL</sequence>
<dbReference type="AlphaFoldDB" id="A0A1D7UWR7"/>
<dbReference type="KEGG" id="laj:A0128_09300"/>
<reference evidence="1 2" key="1">
    <citation type="submission" date="2016-04" db="EMBL/GenBank/DDBJ databases">
        <title>Complete genome seqeunce of Leptospira alstonii serovar Room22.</title>
        <authorList>
            <person name="Nally J.E."/>
            <person name="Bayles D.O."/>
            <person name="Hurley D."/>
            <person name="Fanning S."/>
            <person name="McMahon B.J."/>
            <person name="Arent Z."/>
        </authorList>
    </citation>
    <scope>NUCLEOTIDE SEQUENCE [LARGE SCALE GENOMIC DNA]</scope>
    <source>
        <strain evidence="1 2">GWTS #1</strain>
    </source>
</reference>
<proteinExistence type="predicted"/>
<dbReference type="Proteomes" id="UP000094197">
    <property type="component" value="Chromosome 1"/>
</dbReference>
<organism evidence="1 2">
    <name type="scientific">Leptospira tipperaryensis</name>
    <dbReference type="NCBI Taxonomy" id="2564040"/>
    <lineage>
        <taxon>Bacteria</taxon>
        <taxon>Pseudomonadati</taxon>
        <taxon>Spirochaetota</taxon>
        <taxon>Spirochaetia</taxon>
        <taxon>Leptospirales</taxon>
        <taxon>Leptospiraceae</taxon>
        <taxon>Leptospira</taxon>
    </lineage>
</organism>
<evidence type="ECO:0000313" key="2">
    <source>
        <dbReference type="Proteomes" id="UP000094197"/>
    </source>
</evidence>